<keyword evidence="13" id="KW-1185">Reference proteome</keyword>
<dbReference type="AlphaFoldDB" id="A0ABD1HMQ5"/>
<dbReference type="CDD" id="cd00167">
    <property type="entry name" value="SANT"/>
    <property type="match status" value="1"/>
</dbReference>
<keyword evidence="6" id="KW-0862">Zinc</keyword>
<sequence>MGVRKCSKCGKTGHNSRTCRNHSSTRENCGRIMKLFGVELAKVPSANDGFGLFDYNKTELISSSDEDSDKLKHVGALHQGQRKKGIPWSEEEHGLFLIGLEKLGKGNWRGISRNFVTTRTSTQVASHAQKYFLRQNNANKNKFAPTVLPMARRNEGQCCIYSKKKPSLPLPQVPYFCRLFNNSATQNSPCSLELSLGAPPLPLLPSPVWERRPVVYVVKKI</sequence>
<gene>
    <name evidence="12" type="ORF">AAHA92_07905</name>
</gene>
<evidence type="ECO:0000256" key="4">
    <source>
        <dbReference type="ARBA" id="ARBA00023163"/>
    </source>
</evidence>
<evidence type="ECO:0000313" key="13">
    <source>
        <dbReference type="Proteomes" id="UP001567538"/>
    </source>
</evidence>
<dbReference type="InterPro" id="IPR017884">
    <property type="entry name" value="SANT_dom"/>
</dbReference>
<dbReference type="InterPro" id="IPR001005">
    <property type="entry name" value="SANT/Myb"/>
</dbReference>
<evidence type="ECO:0000256" key="5">
    <source>
        <dbReference type="ARBA" id="ARBA00023242"/>
    </source>
</evidence>
<dbReference type="PROSITE" id="PS50090">
    <property type="entry name" value="MYB_LIKE"/>
    <property type="match status" value="1"/>
</dbReference>
<dbReference type="GO" id="GO:0003677">
    <property type="term" value="F:DNA binding"/>
    <property type="evidence" value="ECO:0007669"/>
    <property type="project" value="UniProtKB-KW"/>
</dbReference>
<dbReference type="SMART" id="SM00717">
    <property type="entry name" value="SANT"/>
    <property type="match status" value="1"/>
</dbReference>
<organism evidence="12 13">
    <name type="scientific">Salvia divinorum</name>
    <name type="common">Maria pastora</name>
    <name type="synonym">Diviner's sage</name>
    <dbReference type="NCBI Taxonomy" id="28513"/>
    <lineage>
        <taxon>Eukaryota</taxon>
        <taxon>Viridiplantae</taxon>
        <taxon>Streptophyta</taxon>
        <taxon>Embryophyta</taxon>
        <taxon>Tracheophyta</taxon>
        <taxon>Spermatophyta</taxon>
        <taxon>Magnoliopsida</taxon>
        <taxon>eudicotyledons</taxon>
        <taxon>Gunneridae</taxon>
        <taxon>Pentapetalae</taxon>
        <taxon>asterids</taxon>
        <taxon>lamiids</taxon>
        <taxon>Lamiales</taxon>
        <taxon>Lamiaceae</taxon>
        <taxon>Nepetoideae</taxon>
        <taxon>Mentheae</taxon>
        <taxon>Salviinae</taxon>
        <taxon>Salvia</taxon>
        <taxon>Salvia subgen. Calosphace</taxon>
    </lineage>
</organism>
<evidence type="ECO:0000259" key="11">
    <source>
        <dbReference type="PROSITE" id="PS51294"/>
    </source>
</evidence>
<dbReference type="Proteomes" id="UP001567538">
    <property type="component" value="Unassembled WGS sequence"/>
</dbReference>
<dbReference type="InterPro" id="IPR017930">
    <property type="entry name" value="Myb_dom"/>
</dbReference>
<dbReference type="PROSITE" id="PS51293">
    <property type="entry name" value="SANT"/>
    <property type="match status" value="1"/>
</dbReference>
<dbReference type="GO" id="GO:0005634">
    <property type="term" value="C:nucleus"/>
    <property type="evidence" value="ECO:0007669"/>
    <property type="project" value="UniProtKB-SubCell"/>
</dbReference>
<feature type="region of interest" description="Disordered" evidence="7">
    <location>
        <begin position="1"/>
        <end position="24"/>
    </location>
</feature>
<dbReference type="InterPro" id="IPR001878">
    <property type="entry name" value="Znf_CCHC"/>
</dbReference>
<feature type="domain" description="Myb-like" evidence="8">
    <location>
        <begin position="80"/>
        <end position="132"/>
    </location>
</feature>
<dbReference type="GO" id="GO:0006355">
    <property type="term" value="P:regulation of DNA-templated transcription"/>
    <property type="evidence" value="ECO:0007669"/>
    <property type="project" value="UniProtKB-ARBA"/>
</dbReference>
<keyword evidence="4" id="KW-0804">Transcription</keyword>
<evidence type="ECO:0000256" key="1">
    <source>
        <dbReference type="ARBA" id="ARBA00004123"/>
    </source>
</evidence>
<dbReference type="Pfam" id="PF00249">
    <property type="entry name" value="Myb_DNA-binding"/>
    <property type="match status" value="1"/>
</dbReference>
<feature type="compositionally biased region" description="Polar residues" evidence="7">
    <location>
        <begin position="13"/>
        <end position="22"/>
    </location>
</feature>
<proteinExistence type="predicted"/>
<keyword evidence="5" id="KW-0539">Nucleus</keyword>
<dbReference type="PANTHER" id="PTHR44191">
    <property type="entry name" value="TRANSCRIPTION FACTOR KUA1"/>
    <property type="match status" value="1"/>
</dbReference>
<keyword evidence="6" id="KW-0479">Metal-binding</keyword>
<dbReference type="NCBIfam" id="TIGR01557">
    <property type="entry name" value="myb_SHAQKYF"/>
    <property type="match status" value="1"/>
</dbReference>
<dbReference type="Gene3D" id="1.10.10.60">
    <property type="entry name" value="Homeodomain-like"/>
    <property type="match status" value="1"/>
</dbReference>
<name>A0ABD1HMQ5_SALDI</name>
<feature type="domain" description="SANT" evidence="10">
    <location>
        <begin position="88"/>
        <end position="136"/>
    </location>
</feature>
<dbReference type="GO" id="GO:0008270">
    <property type="term" value="F:zinc ion binding"/>
    <property type="evidence" value="ECO:0007669"/>
    <property type="project" value="UniProtKB-KW"/>
</dbReference>
<keyword evidence="3" id="KW-0238">DNA-binding</keyword>
<feature type="domain" description="HTH myb-type" evidence="11">
    <location>
        <begin position="80"/>
        <end position="136"/>
    </location>
</feature>
<evidence type="ECO:0000259" key="9">
    <source>
        <dbReference type="PROSITE" id="PS50158"/>
    </source>
</evidence>
<dbReference type="EMBL" id="JBEAFC010000004">
    <property type="protein sequence ID" value="KAL1557315.1"/>
    <property type="molecule type" value="Genomic_DNA"/>
</dbReference>
<dbReference type="PROSITE" id="PS50158">
    <property type="entry name" value="ZF_CCHC"/>
    <property type="match status" value="1"/>
</dbReference>
<comment type="subcellular location">
    <subcellularLocation>
        <location evidence="1">Nucleus</location>
    </subcellularLocation>
</comment>
<comment type="caution">
    <text evidence="12">The sequence shown here is derived from an EMBL/GenBank/DDBJ whole genome shotgun (WGS) entry which is preliminary data.</text>
</comment>
<dbReference type="InterPro" id="IPR006447">
    <property type="entry name" value="Myb_dom_plants"/>
</dbReference>
<dbReference type="InterPro" id="IPR009057">
    <property type="entry name" value="Homeodomain-like_sf"/>
</dbReference>
<feature type="domain" description="CCHC-type" evidence="9">
    <location>
        <begin position="4"/>
        <end position="21"/>
    </location>
</feature>
<keyword evidence="2" id="KW-0805">Transcription regulation</keyword>
<dbReference type="SUPFAM" id="SSF46689">
    <property type="entry name" value="Homeodomain-like"/>
    <property type="match status" value="1"/>
</dbReference>
<protein>
    <submittedName>
        <fullName evidence="12">Transcription factor KUA1-like</fullName>
    </submittedName>
</protein>
<evidence type="ECO:0000256" key="6">
    <source>
        <dbReference type="PROSITE-ProRule" id="PRU00047"/>
    </source>
</evidence>
<evidence type="ECO:0000256" key="2">
    <source>
        <dbReference type="ARBA" id="ARBA00023015"/>
    </source>
</evidence>
<accession>A0ABD1HMQ5</accession>
<dbReference type="PROSITE" id="PS51294">
    <property type="entry name" value="HTH_MYB"/>
    <property type="match status" value="1"/>
</dbReference>
<dbReference type="FunFam" id="1.10.10.60:FF:000009">
    <property type="entry name" value="transcription factor MYB1R1"/>
    <property type="match status" value="1"/>
</dbReference>
<evidence type="ECO:0000256" key="7">
    <source>
        <dbReference type="SAM" id="MobiDB-lite"/>
    </source>
</evidence>
<evidence type="ECO:0000259" key="8">
    <source>
        <dbReference type="PROSITE" id="PS50090"/>
    </source>
</evidence>
<reference evidence="12 13" key="1">
    <citation type="submission" date="2024-06" db="EMBL/GenBank/DDBJ databases">
        <title>A chromosome level genome sequence of Diviner's sage (Salvia divinorum).</title>
        <authorList>
            <person name="Ford S.A."/>
            <person name="Ro D.-K."/>
            <person name="Ness R.W."/>
            <person name="Phillips M.A."/>
        </authorList>
    </citation>
    <scope>NUCLEOTIDE SEQUENCE [LARGE SCALE GENOMIC DNA]</scope>
    <source>
        <strain evidence="12">SAF-2024a</strain>
        <tissue evidence="12">Leaf</tissue>
    </source>
</reference>
<evidence type="ECO:0000313" key="12">
    <source>
        <dbReference type="EMBL" id="KAL1557315.1"/>
    </source>
</evidence>
<keyword evidence="6" id="KW-0863">Zinc-finger</keyword>
<evidence type="ECO:0000256" key="3">
    <source>
        <dbReference type="ARBA" id="ARBA00023125"/>
    </source>
</evidence>
<dbReference type="PANTHER" id="PTHR44191:SF62">
    <property type="entry name" value="OS04G0341900 PROTEIN"/>
    <property type="match status" value="1"/>
</dbReference>
<dbReference type="SMART" id="SM00343">
    <property type="entry name" value="ZnF_C2HC"/>
    <property type="match status" value="1"/>
</dbReference>
<evidence type="ECO:0000259" key="10">
    <source>
        <dbReference type="PROSITE" id="PS51293"/>
    </source>
</evidence>
<dbReference type="InterPro" id="IPR052245">
    <property type="entry name" value="Plant_Stress_Dev_TF"/>
</dbReference>